<accession>A0ABX0UEC3</accession>
<protein>
    <submittedName>
        <fullName evidence="1">Uncharacterized protein</fullName>
    </submittedName>
</protein>
<keyword evidence="2" id="KW-1185">Reference proteome</keyword>
<proteinExistence type="predicted"/>
<sequence>MIVDHATVTFAIAKLPFPAKKALPRNEEVPNDEDII</sequence>
<reference evidence="1 2" key="1">
    <citation type="submission" date="2020-03" db="EMBL/GenBank/DDBJ databases">
        <title>Genomic Encyclopedia of Type Strains, Phase IV (KMG-IV): sequencing the most valuable type-strain genomes for metagenomic binning, comparative biology and taxonomic classification.</title>
        <authorList>
            <person name="Goeker M."/>
        </authorList>
    </citation>
    <scope>NUCLEOTIDE SEQUENCE [LARGE SCALE GENOMIC DNA]</scope>
    <source>
        <strain evidence="1 2">DSM 102865</strain>
    </source>
</reference>
<gene>
    <name evidence="1" type="ORF">FHS68_000488</name>
</gene>
<evidence type="ECO:0000313" key="1">
    <source>
        <dbReference type="EMBL" id="NIJ51332.1"/>
    </source>
</evidence>
<evidence type="ECO:0000313" key="2">
    <source>
        <dbReference type="Proteomes" id="UP001179181"/>
    </source>
</evidence>
<comment type="caution">
    <text evidence="1">The sequence shown here is derived from an EMBL/GenBank/DDBJ whole genome shotgun (WGS) entry which is preliminary data.</text>
</comment>
<dbReference type="Proteomes" id="UP001179181">
    <property type="component" value="Unassembled WGS sequence"/>
</dbReference>
<organism evidence="1 2">
    <name type="scientific">Dyadobacter arcticus</name>
    <dbReference type="NCBI Taxonomy" id="1078754"/>
    <lineage>
        <taxon>Bacteria</taxon>
        <taxon>Pseudomonadati</taxon>
        <taxon>Bacteroidota</taxon>
        <taxon>Cytophagia</taxon>
        <taxon>Cytophagales</taxon>
        <taxon>Spirosomataceae</taxon>
        <taxon>Dyadobacter</taxon>
    </lineage>
</organism>
<name>A0ABX0UEC3_9BACT</name>
<dbReference type="EMBL" id="JAASQJ010000001">
    <property type="protein sequence ID" value="NIJ51332.1"/>
    <property type="molecule type" value="Genomic_DNA"/>
</dbReference>